<dbReference type="InParanoid" id="A0A0D0E4R8"/>
<evidence type="ECO:0000313" key="1">
    <source>
        <dbReference type="EMBL" id="KIK96254.1"/>
    </source>
</evidence>
<proteinExistence type="predicted"/>
<name>A0A0D0E4R8_9AGAM</name>
<gene>
    <name evidence="1" type="ORF">PAXRUDRAFT_41593</name>
</gene>
<reference evidence="1 2" key="1">
    <citation type="submission" date="2014-04" db="EMBL/GenBank/DDBJ databases">
        <authorList>
            <consortium name="DOE Joint Genome Institute"/>
            <person name="Kuo A."/>
            <person name="Kohler A."/>
            <person name="Jargeat P."/>
            <person name="Nagy L.G."/>
            <person name="Floudas D."/>
            <person name="Copeland A."/>
            <person name="Barry K.W."/>
            <person name="Cichocki N."/>
            <person name="Veneault-Fourrey C."/>
            <person name="LaButti K."/>
            <person name="Lindquist E.A."/>
            <person name="Lipzen A."/>
            <person name="Lundell T."/>
            <person name="Morin E."/>
            <person name="Murat C."/>
            <person name="Sun H."/>
            <person name="Tunlid A."/>
            <person name="Henrissat B."/>
            <person name="Grigoriev I.V."/>
            <person name="Hibbett D.S."/>
            <person name="Martin F."/>
            <person name="Nordberg H.P."/>
            <person name="Cantor M.N."/>
            <person name="Hua S.X."/>
        </authorList>
    </citation>
    <scope>NUCLEOTIDE SEQUENCE [LARGE SCALE GENOMIC DNA]</scope>
    <source>
        <strain evidence="1 2">Ve08.2h10</strain>
    </source>
</reference>
<dbReference type="Proteomes" id="UP000054538">
    <property type="component" value="Unassembled WGS sequence"/>
</dbReference>
<sequence length="133" mass="14709">MWSLSSTQKNTIHTMLDSGHTGHAIASTTGLNFSTISRLCAKEYSDLQKSTGGCPSKLSPANVCHPIYLISTHRAKNAVEVTKAITNIIDKIHASPPTLLHIYTYFSLWIPQSCPILSARHCKAWLDFAYVHK</sequence>
<dbReference type="OrthoDB" id="2686618at2759"/>
<feature type="non-terminal residue" evidence="1">
    <location>
        <position position="133"/>
    </location>
</feature>
<dbReference type="HOGENOM" id="CLU_033666_18_0_1"/>
<keyword evidence="2" id="KW-1185">Reference proteome</keyword>
<accession>A0A0D0E4R8</accession>
<organism evidence="1 2">
    <name type="scientific">Paxillus rubicundulus Ve08.2h10</name>
    <dbReference type="NCBI Taxonomy" id="930991"/>
    <lineage>
        <taxon>Eukaryota</taxon>
        <taxon>Fungi</taxon>
        <taxon>Dikarya</taxon>
        <taxon>Basidiomycota</taxon>
        <taxon>Agaricomycotina</taxon>
        <taxon>Agaricomycetes</taxon>
        <taxon>Agaricomycetidae</taxon>
        <taxon>Boletales</taxon>
        <taxon>Paxilineae</taxon>
        <taxon>Paxillaceae</taxon>
        <taxon>Paxillus</taxon>
    </lineage>
</organism>
<reference evidence="2" key="2">
    <citation type="submission" date="2015-01" db="EMBL/GenBank/DDBJ databases">
        <title>Evolutionary Origins and Diversification of the Mycorrhizal Mutualists.</title>
        <authorList>
            <consortium name="DOE Joint Genome Institute"/>
            <consortium name="Mycorrhizal Genomics Consortium"/>
            <person name="Kohler A."/>
            <person name="Kuo A."/>
            <person name="Nagy L.G."/>
            <person name="Floudas D."/>
            <person name="Copeland A."/>
            <person name="Barry K.W."/>
            <person name="Cichocki N."/>
            <person name="Veneault-Fourrey C."/>
            <person name="LaButti K."/>
            <person name="Lindquist E.A."/>
            <person name="Lipzen A."/>
            <person name="Lundell T."/>
            <person name="Morin E."/>
            <person name="Murat C."/>
            <person name="Riley R."/>
            <person name="Ohm R."/>
            <person name="Sun H."/>
            <person name="Tunlid A."/>
            <person name="Henrissat B."/>
            <person name="Grigoriev I.V."/>
            <person name="Hibbett D.S."/>
            <person name="Martin F."/>
        </authorList>
    </citation>
    <scope>NUCLEOTIDE SEQUENCE [LARGE SCALE GENOMIC DNA]</scope>
    <source>
        <strain evidence="2">Ve08.2h10</strain>
    </source>
</reference>
<evidence type="ECO:0000313" key="2">
    <source>
        <dbReference type="Proteomes" id="UP000054538"/>
    </source>
</evidence>
<dbReference type="EMBL" id="KN824996">
    <property type="protein sequence ID" value="KIK96254.1"/>
    <property type="molecule type" value="Genomic_DNA"/>
</dbReference>
<protein>
    <submittedName>
        <fullName evidence="1">Unplaced genomic scaffold scaffold_174, whole genome shotgun sequence</fullName>
    </submittedName>
</protein>
<dbReference type="AlphaFoldDB" id="A0A0D0E4R8"/>
<dbReference type="STRING" id="930991.A0A0D0E4R8"/>